<dbReference type="GO" id="GO:0001042">
    <property type="term" value="F:RNA polymerase I core binding"/>
    <property type="evidence" value="ECO:0007669"/>
    <property type="project" value="TreeGrafter"/>
</dbReference>
<evidence type="ECO:0000313" key="2">
    <source>
        <dbReference type="EMBL" id="KAA0048966.1"/>
    </source>
</evidence>
<keyword evidence="2" id="KW-0648">Protein biosynthesis</keyword>
<dbReference type="InterPro" id="IPR007991">
    <property type="entry name" value="RNA_pol_I_trans_ini_fac_RRN3"/>
</dbReference>
<comment type="similarity">
    <text evidence="1">Belongs to the RRN3 family.</text>
</comment>
<dbReference type="Proteomes" id="UP000321393">
    <property type="component" value="Unassembled WGS sequence"/>
</dbReference>
<keyword evidence="2" id="KW-0396">Initiation factor</keyword>
<dbReference type="EMBL" id="SSTE01012362">
    <property type="protein sequence ID" value="KAA0048966.1"/>
    <property type="molecule type" value="Genomic_DNA"/>
</dbReference>
<dbReference type="GO" id="GO:0006361">
    <property type="term" value="P:transcription initiation at RNA polymerase I promoter"/>
    <property type="evidence" value="ECO:0007669"/>
    <property type="project" value="InterPro"/>
</dbReference>
<accession>A0A5A7U3Y2</accession>
<dbReference type="GO" id="GO:0005634">
    <property type="term" value="C:nucleus"/>
    <property type="evidence" value="ECO:0007669"/>
    <property type="project" value="TreeGrafter"/>
</dbReference>
<reference evidence="2 3" key="1">
    <citation type="submission" date="2019-08" db="EMBL/GenBank/DDBJ databases">
        <title>Draft genome sequences of two oriental melons (Cucumis melo L. var makuwa).</title>
        <authorList>
            <person name="Kwon S.-Y."/>
        </authorList>
    </citation>
    <scope>NUCLEOTIDE SEQUENCE [LARGE SCALE GENOMIC DNA]</scope>
    <source>
        <strain evidence="3">cv. SW 3</strain>
        <tissue evidence="2">Leaf</tissue>
    </source>
</reference>
<dbReference type="GO" id="GO:0003743">
    <property type="term" value="F:translation initiation factor activity"/>
    <property type="evidence" value="ECO:0007669"/>
    <property type="project" value="UniProtKB-KW"/>
</dbReference>
<dbReference type="PANTHER" id="PTHR12790">
    <property type="entry name" value="TRANSCRIPTION INITIATION FACTOR IA RRN3"/>
    <property type="match status" value="1"/>
</dbReference>
<dbReference type="STRING" id="1194695.A0A5A7U3Y2"/>
<dbReference type="PANTHER" id="PTHR12790:SF0">
    <property type="entry name" value="RNA POLYMERASE I-SPECIFIC TRANSCRIPTION INITIATION FACTOR RRN3-RELATED"/>
    <property type="match status" value="1"/>
</dbReference>
<sequence>MGAELENNQAQLHDMEDVNLTDAQLVDFIRGFLSSVSLGDTDGYNQLVGVIHHRDRLSPDEVALLVTCLKALSGAVSCIDIIQHESLLAAVSLCLNSESLSCNFVVVMEVLSQIFKMSLWDYGPNVMDSLIELIISLAVSNGKYVNSCLDMLVNNFMPPNSYMDFLKKPHGLTKKDEVLSRVHTALKDISDLVPLAPLRLEQIVVHKMQRVFFKESLTTIYVENMLRLEKGALSEFVGRKILTALVDKLLDLDVEIGWDDILQDDFSKGIFEMELEDDDETTDDINEDSSELPRELSRRSLGGNVIAETLDSLIVLTFEHLESCERDGRLNEVFDILLLSFQRTVLTAYKSKFAQFVIFYACSLDPEVCGARFAVSLADMFVSCNDPPLIRMSAVSYLASFLSRGKFLTTSLVTTILKRLVDWCLEYGETLNVDPNPKAHKVFYSGCQAIMYVLCFRMRSILEIPRLKSQLLLMPIGPLLTHRLSPLKVCLPSIVEEFLQQAKVANLFTPSETFIFNGLLESEYSRSFGGLERLDMFFPFDPCLLKKCDRYLRPHFVYWSMVRPTYAEEEEQEEDGGSSDEDAEVFPDIIEENLMDDVAMARSYDDQDFDLDSGLNNMSITPRNSLQYRHDFVKMPSRIRPSMSPESL</sequence>
<dbReference type="Pfam" id="PF05327">
    <property type="entry name" value="RRN3"/>
    <property type="match status" value="1"/>
</dbReference>
<dbReference type="OrthoDB" id="26970at2759"/>
<organism evidence="2 3">
    <name type="scientific">Cucumis melo var. makuwa</name>
    <name type="common">Oriental melon</name>
    <dbReference type="NCBI Taxonomy" id="1194695"/>
    <lineage>
        <taxon>Eukaryota</taxon>
        <taxon>Viridiplantae</taxon>
        <taxon>Streptophyta</taxon>
        <taxon>Embryophyta</taxon>
        <taxon>Tracheophyta</taxon>
        <taxon>Spermatophyta</taxon>
        <taxon>Magnoliopsida</taxon>
        <taxon>eudicotyledons</taxon>
        <taxon>Gunneridae</taxon>
        <taxon>Pentapetalae</taxon>
        <taxon>rosids</taxon>
        <taxon>fabids</taxon>
        <taxon>Cucurbitales</taxon>
        <taxon>Cucurbitaceae</taxon>
        <taxon>Benincaseae</taxon>
        <taxon>Cucumis</taxon>
    </lineage>
</organism>
<comment type="caution">
    <text evidence="2">The sequence shown here is derived from an EMBL/GenBank/DDBJ whole genome shotgun (WGS) entry which is preliminary data.</text>
</comment>
<dbReference type="AlphaFoldDB" id="A0A5A7U3Y2"/>
<proteinExistence type="inferred from homology"/>
<protein>
    <submittedName>
        <fullName evidence="2">RNA polymerase I-specific transcription initiation factor RRN3</fullName>
    </submittedName>
</protein>
<evidence type="ECO:0000256" key="1">
    <source>
        <dbReference type="ARBA" id="ARBA00010098"/>
    </source>
</evidence>
<dbReference type="GO" id="GO:0001181">
    <property type="term" value="F:RNA polymerase I general transcription initiation factor activity"/>
    <property type="evidence" value="ECO:0007669"/>
    <property type="project" value="InterPro"/>
</dbReference>
<evidence type="ECO:0000313" key="3">
    <source>
        <dbReference type="Proteomes" id="UP000321393"/>
    </source>
</evidence>
<name>A0A5A7U3Y2_CUCMM</name>
<gene>
    <name evidence="2" type="ORF">E6C27_scaffold171G001870</name>
</gene>